<feature type="signal peptide" evidence="2">
    <location>
        <begin position="1"/>
        <end position="21"/>
    </location>
</feature>
<dbReference type="RefSeq" id="WP_137402518.1">
    <property type="nucleotide sequence ID" value="NZ_BMIU01000001.1"/>
</dbReference>
<sequence>MKLLMCMSVLGMMLLASCSNQREKANSDDEKLQSEEAMPDIDGVSELQTPSDDEAQRDEISEGELPEEVTNLLKDDSLLSALQLKKVYKVMEDGEIFYDIAFETDEKETMMVLISEEGEVLEY</sequence>
<evidence type="ECO:0008006" key="5">
    <source>
        <dbReference type="Google" id="ProtNLM"/>
    </source>
</evidence>
<protein>
    <recommendedName>
        <fullName evidence="5">PepSY domain-containing protein</fullName>
    </recommendedName>
</protein>
<evidence type="ECO:0000256" key="1">
    <source>
        <dbReference type="SAM" id="MobiDB-lite"/>
    </source>
</evidence>
<accession>A0ABQ1UHM3</accession>
<evidence type="ECO:0000256" key="2">
    <source>
        <dbReference type="SAM" id="SignalP"/>
    </source>
</evidence>
<keyword evidence="4" id="KW-1185">Reference proteome</keyword>
<proteinExistence type="predicted"/>
<reference evidence="4" key="1">
    <citation type="journal article" date="2019" name="Int. J. Syst. Evol. Microbiol.">
        <title>The Global Catalogue of Microorganisms (GCM) 10K type strain sequencing project: providing services to taxonomists for standard genome sequencing and annotation.</title>
        <authorList>
            <consortium name="The Broad Institute Genomics Platform"/>
            <consortium name="The Broad Institute Genome Sequencing Center for Infectious Disease"/>
            <person name="Wu L."/>
            <person name="Ma J."/>
        </authorList>
    </citation>
    <scope>NUCLEOTIDE SEQUENCE [LARGE SCALE GENOMIC DNA]</scope>
    <source>
        <strain evidence="4">CGMCC 1.15407</strain>
    </source>
</reference>
<evidence type="ECO:0000313" key="4">
    <source>
        <dbReference type="Proteomes" id="UP000647339"/>
    </source>
</evidence>
<feature type="region of interest" description="Disordered" evidence="1">
    <location>
        <begin position="20"/>
        <end position="67"/>
    </location>
</feature>
<dbReference type="Proteomes" id="UP000647339">
    <property type="component" value="Unassembled WGS sequence"/>
</dbReference>
<dbReference type="PROSITE" id="PS51257">
    <property type="entry name" value="PROKAR_LIPOPROTEIN"/>
    <property type="match status" value="1"/>
</dbReference>
<evidence type="ECO:0000313" key="3">
    <source>
        <dbReference type="EMBL" id="GGF18041.1"/>
    </source>
</evidence>
<organism evidence="3 4">
    <name type="scientific">Echinicola rosea</name>
    <dbReference type="NCBI Taxonomy" id="1807691"/>
    <lineage>
        <taxon>Bacteria</taxon>
        <taxon>Pseudomonadati</taxon>
        <taxon>Bacteroidota</taxon>
        <taxon>Cytophagia</taxon>
        <taxon>Cytophagales</taxon>
        <taxon>Cyclobacteriaceae</taxon>
        <taxon>Echinicola</taxon>
    </lineage>
</organism>
<name>A0ABQ1UHM3_9BACT</name>
<gene>
    <name evidence="3" type="ORF">GCM10011339_02430</name>
</gene>
<comment type="caution">
    <text evidence="3">The sequence shown here is derived from an EMBL/GenBank/DDBJ whole genome shotgun (WGS) entry which is preliminary data.</text>
</comment>
<feature type="chain" id="PRO_5047007455" description="PepSY domain-containing protein" evidence="2">
    <location>
        <begin position="22"/>
        <end position="123"/>
    </location>
</feature>
<feature type="compositionally biased region" description="Acidic residues" evidence="1">
    <location>
        <begin position="51"/>
        <end position="67"/>
    </location>
</feature>
<feature type="compositionally biased region" description="Basic and acidic residues" evidence="1">
    <location>
        <begin position="21"/>
        <end position="34"/>
    </location>
</feature>
<dbReference type="EMBL" id="BMIU01000001">
    <property type="protein sequence ID" value="GGF18041.1"/>
    <property type="molecule type" value="Genomic_DNA"/>
</dbReference>
<keyword evidence="2" id="KW-0732">Signal</keyword>